<dbReference type="Pfam" id="PF01757">
    <property type="entry name" value="Acyl_transf_3"/>
    <property type="match status" value="1"/>
</dbReference>
<dbReference type="Pfam" id="PF19040">
    <property type="entry name" value="SGNH"/>
    <property type="match status" value="1"/>
</dbReference>
<protein>
    <submittedName>
        <fullName evidence="4">Peptidoglycan/LPS O-acetylase OafA/YrhL, contains acyltransferase and SGNH-hydrolase domains</fullName>
    </submittedName>
</protein>
<keyword evidence="4" id="KW-0378">Hydrolase</keyword>
<organism evidence="4 5">
    <name type="scientific">Colwellia chukchiensis</name>
    <dbReference type="NCBI Taxonomy" id="641665"/>
    <lineage>
        <taxon>Bacteria</taxon>
        <taxon>Pseudomonadati</taxon>
        <taxon>Pseudomonadota</taxon>
        <taxon>Gammaproteobacteria</taxon>
        <taxon>Alteromonadales</taxon>
        <taxon>Colwelliaceae</taxon>
        <taxon>Colwellia</taxon>
    </lineage>
</organism>
<evidence type="ECO:0000256" key="1">
    <source>
        <dbReference type="SAM" id="Phobius"/>
    </source>
</evidence>
<dbReference type="STRING" id="641665.GCA_002104455_00281"/>
<dbReference type="InterPro" id="IPR043968">
    <property type="entry name" value="SGNH"/>
</dbReference>
<feature type="transmembrane region" description="Helical" evidence="1">
    <location>
        <begin position="192"/>
        <end position="214"/>
    </location>
</feature>
<feature type="transmembrane region" description="Helical" evidence="1">
    <location>
        <begin position="275"/>
        <end position="295"/>
    </location>
</feature>
<dbReference type="InterPro" id="IPR002656">
    <property type="entry name" value="Acyl_transf_3_dom"/>
</dbReference>
<feature type="transmembrane region" description="Helical" evidence="1">
    <location>
        <begin position="315"/>
        <end position="335"/>
    </location>
</feature>
<dbReference type="RefSeq" id="WP_085282503.1">
    <property type="nucleotide sequence ID" value="NZ_FOBI01000001.1"/>
</dbReference>
<keyword evidence="1" id="KW-0812">Transmembrane</keyword>
<evidence type="ECO:0000313" key="4">
    <source>
        <dbReference type="EMBL" id="SEK46524.1"/>
    </source>
</evidence>
<dbReference type="GO" id="GO:0016020">
    <property type="term" value="C:membrane"/>
    <property type="evidence" value="ECO:0007669"/>
    <property type="project" value="TreeGrafter"/>
</dbReference>
<keyword evidence="5" id="KW-1185">Reference proteome</keyword>
<feature type="domain" description="SGNH" evidence="3">
    <location>
        <begin position="397"/>
        <end position="605"/>
    </location>
</feature>
<dbReference type="Proteomes" id="UP000199297">
    <property type="component" value="Unassembled WGS sequence"/>
</dbReference>
<feature type="transmembrane region" description="Helical" evidence="1">
    <location>
        <begin position="249"/>
        <end position="268"/>
    </location>
</feature>
<keyword evidence="4" id="KW-0012">Acyltransferase</keyword>
<accession>A0A1H7H8A9</accession>
<dbReference type="GO" id="GO:0016787">
    <property type="term" value="F:hydrolase activity"/>
    <property type="evidence" value="ECO:0007669"/>
    <property type="project" value="UniProtKB-KW"/>
</dbReference>
<dbReference type="EMBL" id="FOBI01000001">
    <property type="protein sequence ID" value="SEK46524.1"/>
    <property type="molecule type" value="Genomic_DNA"/>
</dbReference>
<dbReference type="InterPro" id="IPR050879">
    <property type="entry name" value="Acyltransferase_3"/>
</dbReference>
<name>A0A1H7H8A9_9GAMM</name>
<proteinExistence type="predicted"/>
<keyword evidence="1" id="KW-0472">Membrane</keyword>
<feature type="transmembrane region" description="Helical" evidence="1">
    <location>
        <begin position="168"/>
        <end position="186"/>
    </location>
</feature>
<feature type="transmembrane region" description="Helical" evidence="1">
    <location>
        <begin position="351"/>
        <end position="369"/>
    </location>
</feature>
<dbReference type="GO" id="GO:0009103">
    <property type="term" value="P:lipopolysaccharide biosynthetic process"/>
    <property type="evidence" value="ECO:0007669"/>
    <property type="project" value="TreeGrafter"/>
</dbReference>
<dbReference type="PANTHER" id="PTHR23028">
    <property type="entry name" value="ACETYLTRANSFERASE"/>
    <property type="match status" value="1"/>
</dbReference>
<evidence type="ECO:0000313" key="5">
    <source>
        <dbReference type="Proteomes" id="UP000199297"/>
    </source>
</evidence>
<feature type="transmembrane region" description="Helical" evidence="1">
    <location>
        <begin position="226"/>
        <end position="243"/>
    </location>
</feature>
<feature type="transmembrane region" description="Helical" evidence="1">
    <location>
        <begin position="144"/>
        <end position="161"/>
    </location>
</feature>
<gene>
    <name evidence="4" type="ORF">SAMN05216262_101424</name>
</gene>
<dbReference type="GO" id="GO:0016747">
    <property type="term" value="F:acyltransferase activity, transferring groups other than amino-acyl groups"/>
    <property type="evidence" value="ECO:0007669"/>
    <property type="project" value="InterPro"/>
</dbReference>
<evidence type="ECO:0000259" key="3">
    <source>
        <dbReference type="Pfam" id="PF19040"/>
    </source>
</evidence>
<keyword evidence="4" id="KW-0808">Transferase</keyword>
<dbReference type="AlphaFoldDB" id="A0A1H7H8A9"/>
<feature type="transmembrane region" description="Helical" evidence="1">
    <location>
        <begin position="75"/>
        <end position="93"/>
    </location>
</feature>
<feature type="transmembrane region" description="Helical" evidence="1">
    <location>
        <begin position="12"/>
        <end position="30"/>
    </location>
</feature>
<dbReference type="OrthoDB" id="9767863at2"/>
<sequence length="620" mass="70143">MSTIKYRPEIDGLRALAVVSVLIYHVNVAWMPGGFVGVDIFFVISGFLITKIIYQEMQSRSFSFSIFYQRRIKRIIPVFVAVILVTLLVGYFIQLPFDFKGLGNSSLAATVFLANVRYALVGNYFQADNVKPLLHTWSLSVEEQFYFIWPIVLIFALRLFSSEYRLRLFVLVLMLSSFVLATWMASEQKWATYAYFLLPTRAGELLLGAYLAMLPANQISSHQNKEYLSFIGLLLIFLSFIYIDQSIIFPGLSAFIPCLGAGLIILAGSGTRVGLWLSFKPIVFIGLISYSLYMWHWPILTFARYIMEVNNFELLIGGALISVIVFISWLSWLYIEKPFRRLKISTKKTIVFVYGLPSATIVFISLMIFKNGGYPERFDMPLSYSRVETIGCHNSLSAETCFINKTDSNDISLLIGDSHAGHFSHFFKQASLSTGWSIKDASAGSCKFYSTAFVSNRCETVKEKIISELVGVKNVFIANRFDTLVRDDNFRAEYKSYIEALVEKGINVYVLLQVPKFIEKYPLKQVAYERRYGVTSDLTSTVDIKYQVANKVVTDLLVALDGVTIIDFTPLTCPKGQCSQFVNGEPIYFDDDHLNAFGSQWLANEVFSKGGLLKYAVKAS</sequence>
<dbReference type="PANTHER" id="PTHR23028:SF53">
    <property type="entry name" value="ACYL_TRANSF_3 DOMAIN-CONTAINING PROTEIN"/>
    <property type="match status" value="1"/>
</dbReference>
<dbReference type="SUPFAM" id="SSF52266">
    <property type="entry name" value="SGNH hydrolase"/>
    <property type="match status" value="1"/>
</dbReference>
<feature type="domain" description="Acyltransferase 3" evidence="2">
    <location>
        <begin position="8"/>
        <end position="331"/>
    </location>
</feature>
<evidence type="ECO:0000259" key="2">
    <source>
        <dbReference type="Pfam" id="PF01757"/>
    </source>
</evidence>
<feature type="transmembrane region" description="Helical" evidence="1">
    <location>
        <begin position="36"/>
        <end position="54"/>
    </location>
</feature>
<keyword evidence="1" id="KW-1133">Transmembrane helix</keyword>
<reference evidence="5" key="1">
    <citation type="submission" date="2016-10" db="EMBL/GenBank/DDBJ databases">
        <authorList>
            <person name="Varghese N."/>
            <person name="Submissions S."/>
        </authorList>
    </citation>
    <scope>NUCLEOTIDE SEQUENCE [LARGE SCALE GENOMIC DNA]</scope>
    <source>
        <strain evidence="5">CGMCC 1.9127</strain>
    </source>
</reference>